<proteinExistence type="predicted"/>
<evidence type="ECO:0000313" key="1">
    <source>
        <dbReference type="EMBL" id="DAD76369.1"/>
    </source>
</evidence>
<reference evidence="1" key="1">
    <citation type="journal article" date="2021" name="Proc. Natl. Acad. Sci. U.S.A.">
        <title>A Catalog of Tens of Thousands of Viruses from Human Metagenomes Reveals Hidden Associations with Chronic Diseases.</title>
        <authorList>
            <person name="Tisza M.J."/>
            <person name="Buck C.B."/>
        </authorList>
    </citation>
    <scope>NUCLEOTIDE SEQUENCE</scope>
    <source>
        <strain evidence="1">Ctxjx4</strain>
    </source>
</reference>
<organism evidence="1">
    <name type="scientific">Siphoviridae sp. ctxjx4</name>
    <dbReference type="NCBI Taxonomy" id="2826522"/>
    <lineage>
        <taxon>Viruses</taxon>
        <taxon>Duplodnaviria</taxon>
        <taxon>Heunggongvirae</taxon>
        <taxon>Uroviricota</taxon>
        <taxon>Caudoviricetes</taxon>
    </lineage>
</organism>
<dbReference type="EMBL" id="BK014799">
    <property type="protein sequence ID" value="DAD76369.1"/>
    <property type="molecule type" value="Genomic_DNA"/>
</dbReference>
<name>A0A8S5M222_9CAUD</name>
<accession>A0A8S5M222</accession>
<protein>
    <submittedName>
        <fullName evidence="1">TraY domain</fullName>
    </submittedName>
</protein>
<sequence>MNFNLPQINQQQFTEMAARLPDQVLVQLVQQARAQGMSENDINAGLNFIQHLR</sequence>